<organism evidence="2 3">
    <name type="scientific">Candidatus Thiothrix phosphatis</name>
    <dbReference type="NCBI Taxonomy" id="3112415"/>
    <lineage>
        <taxon>Bacteria</taxon>
        <taxon>Pseudomonadati</taxon>
        <taxon>Pseudomonadota</taxon>
        <taxon>Gammaproteobacteria</taxon>
        <taxon>Thiotrichales</taxon>
        <taxon>Thiotrichaceae</taxon>
        <taxon>Thiothrix</taxon>
    </lineage>
</organism>
<gene>
    <name evidence="2" type="ORF">VSS37_03405</name>
</gene>
<evidence type="ECO:0000256" key="1">
    <source>
        <dbReference type="SAM" id="SignalP"/>
    </source>
</evidence>
<dbReference type="RefSeq" id="WP_324693245.1">
    <property type="nucleotide sequence ID" value="NZ_JAYMYJ010000029.1"/>
</dbReference>
<dbReference type="Proteomes" id="UP001308005">
    <property type="component" value="Unassembled WGS sequence"/>
</dbReference>
<feature type="chain" id="PRO_5047298858" evidence="1">
    <location>
        <begin position="31"/>
        <end position="107"/>
    </location>
</feature>
<sequence>MFTSNQKFVATFASSMFCFAVMASADKAFAACSTESISNLSIESALSTITHHPVSEINVCKVGNIHQAQNGYVSARVTYVIDKSSMYENPCDTMPNQAATVTVKGSC</sequence>
<keyword evidence="3" id="KW-1185">Reference proteome</keyword>
<evidence type="ECO:0000313" key="3">
    <source>
        <dbReference type="Proteomes" id="UP001308005"/>
    </source>
</evidence>
<protein>
    <submittedName>
        <fullName evidence="2">Uncharacterized protein</fullName>
    </submittedName>
</protein>
<evidence type="ECO:0000313" key="2">
    <source>
        <dbReference type="EMBL" id="MEB4590017.1"/>
    </source>
</evidence>
<comment type="caution">
    <text evidence="2">The sequence shown here is derived from an EMBL/GenBank/DDBJ whole genome shotgun (WGS) entry which is preliminary data.</text>
</comment>
<accession>A0ABU6CVB8</accession>
<keyword evidence="1" id="KW-0732">Signal</keyword>
<feature type="signal peptide" evidence="1">
    <location>
        <begin position="1"/>
        <end position="30"/>
    </location>
</feature>
<name>A0ABU6CVB8_9GAMM</name>
<reference evidence="3" key="1">
    <citation type="submission" date="2023-07" db="EMBL/GenBank/DDBJ databases">
        <title>The carbon used by Thiothrix.</title>
        <authorList>
            <person name="Chen L."/>
        </authorList>
    </citation>
    <scope>NUCLEOTIDE SEQUENCE [LARGE SCALE GENOMIC DNA]</scope>
</reference>
<proteinExistence type="predicted"/>
<dbReference type="EMBL" id="JAYMYJ010000029">
    <property type="protein sequence ID" value="MEB4590017.1"/>
    <property type="molecule type" value="Genomic_DNA"/>
</dbReference>